<comment type="cofactor">
    <cofactor evidence="1">
        <name>FAD</name>
        <dbReference type="ChEBI" id="CHEBI:57692"/>
    </cofactor>
</comment>
<evidence type="ECO:0000256" key="7">
    <source>
        <dbReference type="ARBA" id="ARBA00023002"/>
    </source>
</evidence>
<evidence type="ECO:0000256" key="3">
    <source>
        <dbReference type="ARBA" id="ARBA00007588"/>
    </source>
</evidence>
<comment type="pathway">
    <text evidence="2">Siderophore biosynthesis.</text>
</comment>
<dbReference type="RefSeq" id="WP_092940025.1">
    <property type="nucleotide sequence ID" value="NZ_FONX01000009.1"/>
</dbReference>
<evidence type="ECO:0000313" key="10">
    <source>
        <dbReference type="Proteomes" id="UP000199119"/>
    </source>
</evidence>
<gene>
    <name evidence="9" type="ORF">SAMN04489711_1098</name>
</gene>
<proteinExistence type="inferred from homology"/>
<organism evidence="9 10">
    <name type="scientific">Paracidovorax wautersii</name>
    <dbReference type="NCBI Taxonomy" id="1177982"/>
    <lineage>
        <taxon>Bacteria</taxon>
        <taxon>Pseudomonadati</taxon>
        <taxon>Pseudomonadota</taxon>
        <taxon>Betaproteobacteria</taxon>
        <taxon>Burkholderiales</taxon>
        <taxon>Comamonadaceae</taxon>
        <taxon>Paracidovorax</taxon>
    </lineage>
</organism>
<evidence type="ECO:0000256" key="2">
    <source>
        <dbReference type="ARBA" id="ARBA00004924"/>
    </source>
</evidence>
<dbReference type="Proteomes" id="UP000199119">
    <property type="component" value="Unassembled WGS sequence"/>
</dbReference>
<evidence type="ECO:0000256" key="4">
    <source>
        <dbReference type="ARBA" id="ARBA00022630"/>
    </source>
</evidence>
<feature type="region of interest" description="Disordered" evidence="8">
    <location>
        <begin position="430"/>
        <end position="449"/>
    </location>
</feature>
<keyword evidence="5" id="KW-0274">FAD</keyword>
<evidence type="ECO:0000256" key="1">
    <source>
        <dbReference type="ARBA" id="ARBA00001974"/>
    </source>
</evidence>
<keyword evidence="4" id="KW-0285">Flavoprotein</keyword>
<evidence type="ECO:0000256" key="6">
    <source>
        <dbReference type="ARBA" id="ARBA00022857"/>
    </source>
</evidence>
<protein>
    <submittedName>
        <fullName evidence="9">L-ornithine N5-oxygenase</fullName>
    </submittedName>
</protein>
<name>A0A1I2F080_9BURK</name>
<dbReference type="PANTHER" id="PTHR42802:SF1">
    <property type="entry name" value="L-ORNITHINE N(5)-MONOOXYGENASE"/>
    <property type="match status" value="1"/>
</dbReference>
<dbReference type="EMBL" id="FONX01000009">
    <property type="protein sequence ID" value="SFE98429.1"/>
    <property type="molecule type" value="Genomic_DNA"/>
</dbReference>
<dbReference type="InterPro" id="IPR025700">
    <property type="entry name" value="Lys/Orn_oxygenase"/>
</dbReference>
<dbReference type="PANTHER" id="PTHR42802">
    <property type="entry name" value="MONOOXYGENASE"/>
    <property type="match status" value="1"/>
</dbReference>
<dbReference type="OrthoDB" id="7527071at2"/>
<dbReference type="Pfam" id="PF13434">
    <property type="entry name" value="Lys_Orn_oxgnase"/>
    <property type="match status" value="1"/>
</dbReference>
<sequence length="449" mass="49683">MQPIHDLIGIGFGPSNVALAIALEEQRDAHGRAVAPFFIERQPAFAWHPHMLLAQSHMQISFLKDLVTLRHPRSRFTFLNYLHEQGRLPDFINLKSFYPSRQEFNDYLRWAAGHFEDRCAYGEDVFEVLPETAEDGSVQALRVRSRDVAGAVHERLARNLIVGVGGSARIPEVFRGLRGDPRVFHSSTYLRDMAACGDARRIAVVGAGQSAAEIFMDLQGRPQAPEVDWVMRARAIRPADDSPFVNEVFNAQFTDYMFGCSCAQREALLREYAHTNYAVADLDLIQQVFKVFYEQRVAASERLRMLRQHEVTAAQADASGIHFTLRDGASGQQRVERYDAAVLATGYERVAHRQVLAPLARYLGDFTVDRHYRIQATPGFKPGIFLQGACEDSHGLSDTLLSVTAVRSGEIGGVIAASLLGAEGPRHAAAGRRSGAGGASESEETALYA</sequence>
<dbReference type="SUPFAM" id="SSF51905">
    <property type="entry name" value="FAD/NAD(P)-binding domain"/>
    <property type="match status" value="2"/>
</dbReference>
<evidence type="ECO:0000256" key="5">
    <source>
        <dbReference type="ARBA" id="ARBA00022827"/>
    </source>
</evidence>
<dbReference type="Gene3D" id="3.50.50.60">
    <property type="entry name" value="FAD/NAD(P)-binding domain"/>
    <property type="match status" value="1"/>
</dbReference>
<keyword evidence="10" id="KW-1185">Reference proteome</keyword>
<reference evidence="10" key="1">
    <citation type="submission" date="2016-10" db="EMBL/GenBank/DDBJ databases">
        <authorList>
            <person name="Varghese N."/>
            <person name="Submissions S."/>
        </authorList>
    </citation>
    <scope>NUCLEOTIDE SEQUENCE [LARGE SCALE GENOMIC DNA]</scope>
    <source>
        <strain evidence="10">DSM 27981</strain>
    </source>
</reference>
<evidence type="ECO:0000256" key="8">
    <source>
        <dbReference type="SAM" id="MobiDB-lite"/>
    </source>
</evidence>
<dbReference type="InterPro" id="IPR036188">
    <property type="entry name" value="FAD/NAD-bd_sf"/>
</dbReference>
<keyword evidence="6" id="KW-0521">NADP</keyword>
<evidence type="ECO:0000313" key="9">
    <source>
        <dbReference type="EMBL" id="SFE98429.1"/>
    </source>
</evidence>
<keyword evidence="7" id="KW-0560">Oxidoreductase</keyword>
<dbReference type="GO" id="GO:0016491">
    <property type="term" value="F:oxidoreductase activity"/>
    <property type="evidence" value="ECO:0007669"/>
    <property type="project" value="UniProtKB-KW"/>
</dbReference>
<dbReference type="AlphaFoldDB" id="A0A1I2F080"/>
<comment type="similarity">
    <text evidence="3">Belongs to the lysine N(6)-hydroxylase/L-ornithine N(5)-oxygenase family.</text>
</comment>
<accession>A0A1I2F080</accession>
<dbReference type="STRING" id="1177982.SAMN04489711_1098"/>
<dbReference type="GO" id="GO:0006879">
    <property type="term" value="P:intracellular iron ion homeostasis"/>
    <property type="evidence" value="ECO:0007669"/>
    <property type="project" value="TreeGrafter"/>
</dbReference>